<evidence type="ECO:0008006" key="3">
    <source>
        <dbReference type="Google" id="ProtNLM"/>
    </source>
</evidence>
<comment type="caution">
    <text evidence="1">The sequence shown here is derived from an EMBL/GenBank/DDBJ whole genome shotgun (WGS) entry which is preliminary data.</text>
</comment>
<evidence type="ECO:0000313" key="1">
    <source>
        <dbReference type="EMBL" id="RDJ11559.1"/>
    </source>
</evidence>
<dbReference type="OrthoDB" id="978976at2"/>
<dbReference type="EMBL" id="NAAC01000015">
    <property type="protein sequence ID" value="RDJ11559.1"/>
    <property type="molecule type" value="Genomic_DNA"/>
</dbReference>
<dbReference type="AlphaFoldDB" id="A0A370KRG1"/>
<gene>
    <name evidence="1" type="ORF">B5K06_14355</name>
</gene>
<name>A0A370KRG1_9HYPH</name>
<sequence length="347" mass="39732">MTPSPYLNDPKVYIDTDTFIDLVSKKTQCLICCEPLNGKVANREHVLPKWILRKYDLYDKEITLPHDYKARQYGRHTMPCCKDCNSLLGKKLEQPVRQLTQGGYAKLQRLLDENGQRLLFTWLSWVFLKFLIKDGAIPINPDQRVKAVMQDKDTDWTTLHHIHCLARSPYTGAHLSPEVLGSVVILAIDDDRYREDFDLITVHETQTIMVRLGDLAIIANLSDSGRSMDIVHRFVLPARQERFTVLQALEICADMAVTTTRIESKPVYFTRIDRATGQPSIHADLPVYEANPVDPDTRAAIFELVYREHLPHLKIAGSGMSALQAIRENRLTFLEHRISRATGEIRE</sequence>
<protein>
    <recommendedName>
        <fullName evidence="3">HNH endonuclease</fullName>
    </recommendedName>
</protein>
<accession>A0A370KRG1</accession>
<evidence type="ECO:0000313" key="2">
    <source>
        <dbReference type="Proteomes" id="UP000254939"/>
    </source>
</evidence>
<reference evidence="1 2" key="1">
    <citation type="submission" date="2017-03" db="EMBL/GenBank/DDBJ databases">
        <title>Genome analysis of Rhizobial strains effectives or ineffectives for nitrogen fixation isolated from bean seeds.</title>
        <authorList>
            <person name="Peralta H."/>
            <person name="Aguilar-Vera A."/>
            <person name="Mora Y."/>
            <person name="Vargas-Lagunas C."/>
            <person name="Girard L."/>
            <person name="Mora J."/>
        </authorList>
    </citation>
    <scope>NUCLEOTIDE SEQUENCE [LARGE SCALE GENOMIC DNA]</scope>
    <source>
        <strain evidence="1 2">CCGM3</strain>
    </source>
</reference>
<dbReference type="Proteomes" id="UP000254939">
    <property type="component" value="Unassembled WGS sequence"/>
</dbReference>
<proteinExistence type="predicted"/>
<dbReference type="RefSeq" id="WP_114713871.1">
    <property type="nucleotide sequence ID" value="NZ_KZ857259.1"/>
</dbReference>
<organism evidence="1 2">
    <name type="scientific">Rhizobium grahamii</name>
    <dbReference type="NCBI Taxonomy" id="1120045"/>
    <lineage>
        <taxon>Bacteria</taxon>
        <taxon>Pseudomonadati</taxon>
        <taxon>Pseudomonadota</taxon>
        <taxon>Alphaproteobacteria</taxon>
        <taxon>Hyphomicrobiales</taxon>
        <taxon>Rhizobiaceae</taxon>
        <taxon>Rhizobium/Agrobacterium group</taxon>
        <taxon>Rhizobium</taxon>
    </lineage>
</organism>